<comment type="caution">
    <text evidence="6">The sequence shown here is derived from an EMBL/GenBank/DDBJ whole genome shotgun (WGS) entry which is preliminary data.</text>
</comment>
<dbReference type="SUPFAM" id="SSF103473">
    <property type="entry name" value="MFS general substrate transporter"/>
    <property type="match status" value="1"/>
</dbReference>
<dbReference type="RefSeq" id="WP_140193672.1">
    <property type="nucleotide sequence ID" value="NZ_CP065915.1"/>
</dbReference>
<feature type="transmembrane region" description="Helical" evidence="4">
    <location>
        <begin position="170"/>
        <end position="188"/>
    </location>
</feature>
<feature type="transmembrane region" description="Helical" evidence="4">
    <location>
        <begin position="16"/>
        <end position="35"/>
    </location>
</feature>
<keyword evidence="1 4" id="KW-0812">Transmembrane</keyword>
<dbReference type="Pfam" id="PF07690">
    <property type="entry name" value="MFS_1"/>
    <property type="match status" value="1"/>
</dbReference>
<dbReference type="CDD" id="cd17324">
    <property type="entry name" value="MFS_NepI_like"/>
    <property type="match status" value="1"/>
</dbReference>
<evidence type="ECO:0000256" key="2">
    <source>
        <dbReference type="ARBA" id="ARBA00022989"/>
    </source>
</evidence>
<keyword evidence="7" id="KW-1185">Reference proteome</keyword>
<reference evidence="6 7" key="1">
    <citation type="submission" date="2019-06" db="EMBL/GenBank/DDBJ databases">
        <title>Genome of new Rhodobacteraceae sp. SM1903.</title>
        <authorList>
            <person name="Ren X."/>
        </authorList>
    </citation>
    <scope>NUCLEOTIDE SEQUENCE [LARGE SCALE GENOMIC DNA]</scope>
    <source>
        <strain evidence="6 7">SM1903</strain>
    </source>
</reference>
<dbReference type="Proteomes" id="UP000314011">
    <property type="component" value="Unassembled WGS sequence"/>
</dbReference>
<evidence type="ECO:0000256" key="1">
    <source>
        <dbReference type="ARBA" id="ARBA00022692"/>
    </source>
</evidence>
<evidence type="ECO:0000313" key="7">
    <source>
        <dbReference type="Proteomes" id="UP000314011"/>
    </source>
</evidence>
<name>A0A5C5GG73_9RHOB</name>
<dbReference type="EMBL" id="VFFF01000001">
    <property type="protein sequence ID" value="TNY32989.1"/>
    <property type="molecule type" value="Genomic_DNA"/>
</dbReference>
<keyword evidence="2 4" id="KW-1133">Transmembrane helix</keyword>
<dbReference type="Gene3D" id="1.20.1250.20">
    <property type="entry name" value="MFS general substrate transporter like domains"/>
    <property type="match status" value="1"/>
</dbReference>
<evidence type="ECO:0000256" key="3">
    <source>
        <dbReference type="ARBA" id="ARBA00023136"/>
    </source>
</evidence>
<dbReference type="InterPro" id="IPR011701">
    <property type="entry name" value="MFS"/>
</dbReference>
<feature type="transmembrane region" description="Helical" evidence="4">
    <location>
        <begin position="312"/>
        <end position="336"/>
    </location>
</feature>
<gene>
    <name evidence="6" type="ORF">FHY64_06855</name>
</gene>
<accession>A0A5C5GG73</accession>
<evidence type="ECO:0000259" key="5">
    <source>
        <dbReference type="PROSITE" id="PS50850"/>
    </source>
</evidence>
<evidence type="ECO:0000256" key="4">
    <source>
        <dbReference type="SAM" id="Phobius"/>
    </source>
</evidence>
<feature type="domain" description="Major facilitator superfamily (MFS) profile" evidence="5">
    <location>
        <begin position="17"/>
        <end position="401"/>
    </location>
</feature>
<sequence>MTPSPAVSSPRTAPDYLMPLLAVACGLLAANVYYAQPLAGPIAADLGLSERAAGFVVTLTQIGYGAGLLLVVPLADRLENRRLILGLTTLAGLALMLAGATTFAPLFLAACLSIGLGSVCVQVLVPYATHLAPEERRGRTVGFVTSGLMLGIMLARPVAGFVAEALGWRAMFWISAALMAGLLAALAARLPQRRPAVSEPYTAVLRSMGRALASMPVLRQRILYQVALFSGFSLFWTTVPLWLAGPRWGWSHAEIGIFALAGAMSAIAAPVAGTLADRGLSRQGTGFALFTGFVAFAIAGIAPAGGMTGTCLLILAALLLDLGVSMSFVIGQRTIFGLAPGNRARLNGVFMACFTAGGAVGSALGAWIYVMAGWSVVAMFGAALIALAGLRFAASLAESTHE</sequence>
<keyword evidence="3 4" id="KW-0472">Membrane</keyword>
<dbReference type="AlphaFoldDB" id="A0A5C5GG73"/>
<dbReference type="OrthoDB" id="9815356at2"/>
<feature type="transmembrane region" description="Helical" evidence="4">
    <location>
        <begin position="82"/>
        <end position="100"/>
    </location>
</feature>
<organism evidence="6 7">
    <name type="scientific">Pelagovum pacificum</name>
    <dbReference type="NCBI Taxonomy" id="2588711"/>
    <lineage>
        <taxon>Bacteria</taxon>
        <taxon>Pseudomonadati</taxon>
        <taxon>Pseudomonadota</taxon>
        <taxon>Alphaproteobacteria</taxon>
        <taxon>Rhodobacterales</taxon>
        <taxon>Paracoccaceae</taxon>
        <taxon>Pelagovum</taxon>
    </lineage>
</organism>
<dbReference type="GO" id="GO:0022857">
    <property type="term" value="F:transmembrane transporter activity"/>
    <property type="evidence" value="ECO:0007669"/>
    <property type="project" value="InterPro"/>
</dbReference>
<feature type="transmembrane region" description="Helical" evidence="4">
    <location>
        <begin position="255"/>
        <end position="275"/>
    </location>
</feature>
<dbReference type="PROSITE" id="PS50850">
    <property type="entry name" value="MFS"/>
    <property type="match status" value="1"/>
</dbReference>
<proteinExistence type="predicted"/>
<feature type="transmembrane region" description="Helical" evidence="4">
    <location>
        <begin position="222"/>
        <end position="243"/>
    </location>
</feature>
<feature type="transmembrane region" description="Helical" evidence="4">
    <location>
        <begin position="55"/>
        <end position="75"/>
    </location>
</feature>
<dbReference type="PANTHER" id="PTHR42910">
    <property type="entry name" value="TRANSPORTER SCO4007-RELATED"/>
    <property type="match status" value="1"/>
</dbReference>
<protein>
    <submittedName>
        <fullName evidence="6">MFS transporter</fullName>
    </submittedName>
</protein>
<dbReference type="InterPro" id="IPR020846">
    <property type="entry name" value="MFS_dom"/>
</dbReference>
<feature type="transmembrane region" description="Helical" evidence="4">
    <location>
        <begin position="287"/>
        <end position="306"/>
    </location>
</feature>
<feature type="transmembrane region" description="Helical" evidence="4">
    <location>
        <begin position="140"/>
        <end position="158"/>
    </location>
</feature>
<feature type="transmembrane region" description="Helical" evidence="4">
    <location>
        <begin position="106"/>
        <end position="128"/>
    </location>
</feature>
<evidence type="ECO:0000313" key="6">
    <source>
        <dbReference type="EMBL" id="TNY32989.1"/>
    </source>
</evidence>
<dbReference type="PANTHER" id="PTHR42910:SF1">
    <property type="entry name" value="MAJOR FACILITATOR SUPERFAMILY (MFS) PROFILE DOMAIN-CONTAINING PROTEIN"/>
    <property type="match status" value="1"/>
</dbReference>
<feature type="transmembrane region" description="Helical" evidence="4">
    <location>
        <begin position="376"/>
        <end position="394"/>
    </location>
</feature>
<dbReference type="InterPro" id="IPR036259">
    <property type="entry name" value="MFS_trans_sf"/>
</dbReference>
<feature type="transmembrane region" description="Helical" evidence="4">
    <location>
        <begin position="348"/>
        <end position="370"/>
    </location>
</feature>